<dbReference type="OrthoDB" id="557974at2"/>
<dbReference type="EMBL" id="MRCB01000030">
    <property type="protein sequence ID" value="OKH20459.1"/>
    <property type="molecule type" value="Genomic_DNA"/>
</dbReference>
<organism evidence="1 2">
    <name type="scientific">Hydrococcus rivularis NIES-593</name>
    <dbReference type="NCBI Taxonomy" id="1921803"/>
    <lineage>
        <taxon>Bacteria</taxon>
        <taxon>Bacillati</taxon>
        <taxon>Cyanobacteriota</taxon>
        <taxon>Cyanophyceae</taxon>
        <taxon>Pleurocapsales</taxon>
        <taxon>Hydrococcaceae</taxon>
        <taxon>Hydrococcus</taxon>
    </lineage>
</organism>
<dbReference type="RefSeq" id="WP_073601074.1">
    <property type="nucleotide sequence ID" value="NZ_MRCB01000030.1"/>
</dbReference>
<protein>
    <submittedName>
        <fullName evidence="1">Uncharacterized protein</fullName>
    </submittedName>
</protein>
<keyword evidence="2" id="KW-1185">Reference proteome</keyword>
<name>A0A1U7HA51_9CYAN</name>
<sequence>MATTTLFPNAPDICADDYCVFGLATCFVKDEGEYRQVEVVEPIPSAALEAILKGIPTSYQMACAKSLGEIFSNESVQIPAEFPQHAQLCDDFAERVVAAVRTYKSRPEAKTHIPLGTVRNDLNHSLERKRVLNAINVVRTEDNVKQHTYTHKTF</sequence>
<dbReference type="STRING" id="1921803.NIES593_18965"/>
<comment type="caution">
    <text evidence="1">The sequence shown here is derived from an EMBL/GenBank/DDBJ whole genome shotgun (WGS) entry which is preliminary data.</text>
</comment>
<reference evidence="1 2" key="1">
    <citation type="submission" date="2016-11" db="EMBL/GenBank/DDBJ databases">
        <title>Draft Genome Sequences of Nine Cyanobacterial Strains from Diverse Habitats.</title>
        <authorList>
            <person name="Zhu T."/>
            <person name="Hou S."/>
            <person name="Lu X."/>
            <person name="Hess W.R."/>
        </authorList>
    </citation>
    <scope>NUCLEOTIDE SEQUENCE [LARGE SCALE GENOMIC DNA]</scope>
    <source>
        <strain evidence="1 2">NIES-593</strain>
    </source>
</reference>
<accession>A0A1U7HA51</accession>
<dbReference type="AlphaFoldDB" id="A0A1U7HA51"/>
<dbReference type="Proteomes" id="UP000186868">
    <property type="component" value="Unassembled WGS sequence"/>
</dbReference>
<proteinExistence type="predicted"/>
<evidence type="ECO:0000313" key="2">
    <source>
        <dbReference type="Proteomes" id="UP000186868"/>
    </source>
</evidence>
<evidence type="ECO:0000313" key="1">
    <source>
        <dbReference type="EMBL" id="OKH20459.1"/>
    </source>
</evidence>
<gene>
    <name evidence="1" type="ORF">NIES593_18965</name>
</gene>